<proteinExistence type="predicted"/>
<reference evidence="1 2" key="1">
    <citation type="submission" date="2020-08" db="EMBL/GenBank/DDBJ databases">
        <title>Genomic Encyclopedia of Type Strains, Phase IV (KMG-IV): sequencing the most valuable type-strain genomes for metagenomic binning, comparative biology and taxonomic classification.</title>
        <authorList>
            <person name="Goeker M."/>
        </authorList>
    </citation>
    <scope>NUCLEOTIDE SEQUENCE [LARGE SCALE GENOMIC DNA]</scope>
    <source>
        <strain evidence="1 2">DSM 11590</strain>
    </source>
</reference>
<keyword evidence="2" id="KW-1185">Reference proteome</keyword>
<accession>A0A7W9ZHU6</accession>
<organism evidence="1 2">
    <name type="scientific">Novispirillum itersonii</name>
    <name type="common">Aquaspirillum itersonii</name>
    <dbReference type="NCBI Taxonomy" id="189"/>
    <lineage>
        <taxon>Bacteria</taxon>
        <taxon>Pseudomonadati</taxon>
        <taxon>Pseudomonadota</taxon>
        <taxon>Alphaproteobacteria</taxon>
        <taxon>Rhodospirillales</taxon>
        <taxon>Novispirillaceae</taxon>
        <taxon>Novispirillum</taxon>
    </lineage>
</organism>
<name>A0A7W9ZHU6_NOVIT</name>
<comment type="caution">
    <text evidence="1">The sequence shown here is derived from an EMBL/GenBank/DDBJ whole genome shotgun (WGS) entry which is preliminary data.</text>
</comment>
<dbReference type="RefSeq" id="WP_184263198.1">
    <property type="nucleotide sequence ID" value="NZ_JACIIX010000005.1"/>
</dbReference>
<protein>
    <submittedName>
        <fullName evidence="1">Uncharacterized protein</fullName>
    </submittedName>
</protein>
<gene>
    <name evidence="1" type="ORF">FHS48_001784</name>
</gene>
<dbReference type="Proteomes" id="UP000544872">
    <property type="component" value="Unassembled WGS sequence"/>
</dbReference>
<sequence length="368" mass="41049">MSKLDLATRIISEDHGVWAMFPGRGKKFLDSFRANSVVFLDVPGISLTPDVLADDELLKKHIGMARSVQSWHQNKKVDAEPSRNPADYNPRQTRNLISALGNVRALFDTAEVGDLILVASRDMYEPILVGEIRTPFDPEDVINFHIYDQETIPVRRVRWLPIRVLRTTLSKDLSNLLSNQHAILTVRKGLRAEIYNFSYNSYVYDGGGRYQFDGLRYSKNALATIPAIQLISYFVAAFHAQQIGELNQFNALSVCEAINNYFEQDTLNYFQMNFNSPGWFTLGAKIAALGLFVAAGVAATGALSYEEAKNANLSNSFAMPQNACMVTAEQSYRVIMDQMGAARYNELMCMNQDAQAGVGLATSVMVDK</sequence>
<dbReference type="AlphaFoldDB" id="A0A7W9ZHU6"/>
<dbReference type="EMBL" id="JACIIX010000005">
    <property type="protein sequence ID" value="MBB6210369.1"/>
    <property type="molecule type" value="Genomic_DNA"/>
</dbReference>
<evidence type="ECO:0000313" key="2">
    <source>
        <dbReference type="Proteomes" id="UP000544872"/>
    </source>
</evidence>
<evidence type="ECO:0000313" key="1">
    <source>
        <dbReference type="EMBL" id="MBB6210369.1"/>
    </source>
</evidence>